<dbReference type="GO" id="GO:0005975">
    <property type="term" value="P:carbohydrate metabolic process"/>
    <property type="evidence" value="ECO:0007669"/>
    <property type="project" value="InterPro"/>
</dbReference>
<evidence type="ECO:0000313" key="5">
    <source>
        <dbReference type="Proteomes" id="UP000283633"/>
    </source>
</evidence>
<dbReference type="GO" id="GO:0004553">
    <property type="term" value="F:hydrolase activity, hydrolyzing O-glycosyl compounds"/>
    <property type="evidence" value="ECO:0007669"/>
    <property type="project" value="TreeGrafter"/>
</dbReference>
<dbReference type="PANTHER" id="PTHR11051">
    <property type="entry name" value="GLYCOSYL HYDROLASE-RELATED"/>
    <property type="match status" value="1"/>
</dbReference>
<keyword evidence="4" id="KW-0378">Hydrolase</keyword>
<dbReference type="InterPro" id="IPR037018">
    <property type="entry name" value="GH65_N"/>
</dbReference>
<accession>A0A3R8KLI4</accession>
<dbReference type="Gene3D" id="2.60.420.10">
    <property type="entry name" value="Maltose phosphorylase, domain 3"/>
    <property type="match status" value="1"/>
</dbReference>
<sequence length="907" mass="102388">MQLIRLRIENDAMDISYHPAPDQPATAHYLIAYNPEQSIGENLENIKVRLAGLKFDAAVLDNGLDYPFSDTIVGVNYDRIDVGLALTNLLNIPVVSQTTVRRLGLVKAVQEKAHYLRWHLDYYGQYHGVRNNGQEAMLTVGNGYFGLRGAFLESHADKDNYPGTYVAGVFDQQTTKVHDHDVTNEDLVNLPNAQFMTFGVDHQTPFTINHHDLQDVYRSLDLKTGILTTTKIIQLASGHQLRVKSQKLANMHDWHRYSIRYQVTPINFSGSLQIYSEIDGSVVNSNVSRYNVFDQQHLHTLGIESHADTVFLSGQTRTSHVNYTLGAKLSSPDIKSLGAFDSQQQPQGVRQTVSLAVQAGQTYTFDKNVVIATSNAQDDPQLKKVRAELNQSSFDNTVKASTAYWAQTWQAADIRVQGDITSQRMLRVNVYHSFVSAAAVESGQLDASVGARGLHGEAYRGHVFWDEMFILPFYTLHRPELAKQLLLYRYRRLPAARQNATDAGFNGAMYPWQSAHKGDEQSQFTHLNPITKTWDPDNSRLQRHVSLDIAYNVWFYYHATRDQDFLNRYGMEMLLSIAAFWISKAKYDQQTGRYSISGVMGPDEFHENYPNSTDPGLTNNAYTNIMVTWLFSTIKALRATLSDHAYQQAAQAANFSAVQADQMETISHKLTLEINHSGVIAQFAGYFNLPTLDFRKYRQKYGNIARMDRILKAEGKTPDAYQVAKQADALMAFYNFDVPTVQNLIKTMGYQLPKEYLTHNIQYYLARTTHGSTLSRIVYAVLDQLDENYDDAWQLFSEALVSDYYDIQGGTTAEGIHLGVMGATLTLATRNFGGVSPLGNHLTVNPQLPDQWSNLHFKHLFQGVHYDFDVTQQAVRVVADQSQEIQVAGKTYQLKPNKPLTVAYVNN</sequence>
<dbReference type="Pfam" id="PF03632">
    <property type="entry name" value="Glyco_hydro_65m"/>
    <property type="match status" value="1"/>
</dbReference>
<dbReference type="Gene3D" id="1.50.10.10">
    <property type="match status" value="1"/>
</dbReference>
<dbReference type="AlphaFoldDB" id="A0A3R8KLI4"/>
<protein>
    <submittedName>
        <fullName evidence="4">Glycoside hydrolase family 65 protein</fullName>
    </submittedName>
</protein>
<dbReference type="InterPro" id="IPR008928">
    <property type="entry name" value="6-hairpin_glycosidase_sf"/>
</dbReference>
<feature type="domain" description="Glycoside hydrolase family 65 C-terminal" evidence="2">
    <location>
        <begin position="839"/>
        <end position="894"/>
    </location>
</feature>
<dbReference type="GO" id="GO:0030246">
    <property type="term" value="F:carbohydrate binding"/>
    <property type="evidence" value="ECO:0007669"/>
    <property type="project" value="InterPro"/>
</dbReference>
<dbReference type="Proteomes" id="UP000283633">
    <property type="component" value="Unassembled WGS sequence"/>
</dbReference>
<comment type="caution">
    <text evidence="4">The sequence shown here is derived from an EMBL/GenBank/DDBJ whole genome shotgun (WGS) entry which is preliminary data.</text>
</comment>
<gene>
    <name evidence="4" type="ORF">D1831_06980</name>
</gene>
<dbReference type="InterPro" id="IPR012341">
    <property type="entry name" value="6hp_glycosidase-like_sf"/>
</dbReference>
<dbReference type="Gene3D" id="2.70.98.40">
    <property type="entry name" value="Glycoside hydrolase, family 65, N-terminal domain"/>
    <property type="match status" value="1"/>
</dbReference>
<dbReference type="InterPro" id="IPR011013">
    <property type="entry name" value="Gal_mutarotase_sf_dom"/>
</dbReference>
<dbReference type="Pfam" id="PF03636">
    <property type="entry name" value="Glyco_hydro_65N"/>
    <property type="match status" value="1"/>
</dbReference>
<dbReference type="EMBL" id="QWZQ01000019">
    <property type="protein sequence ID" value="RRK10503.1"/>
    <property type="molecule type" value="Genomic_DNA"/>
</dbReference>
<feature type="domain" description="Glycoside hydrolase family 65 N-terminal" evidence="3">
    <location>
        <begin position="126"/>
        <end position="374"/>
    </location>
</feature>
<organism evidence="4 5">
    <name type="scientific">Lactiplantibacillus garii</name>
    <dbReference type="NCBI Taxonomy" id="2306423"/>
    <lineage>
        <taxon>Bacteria</taxon>
        <taxon>Bacillati</taxon>
        <taxon>Bacillota</taxon>
        <taxon>Bacilli</taxon>
        <taxon>Lactobacillales</taxon>
        <taxon>Lactobacillaceae</taxon>
        <taxon>Lactiplantibacillus</taxon>
    </lineage>
</organism>
<dbReference type="InterPro" id="IPR005196">
    <property type="entry name" value="Glyco_hydro_65_N"/>
</dbReference>
<evidence type="ECO:0000259" key="2">
    <source>
        <dbReference type="Pfam" id="PF03633"/>
    </source>
</evidence>
<proteinExistence type="predicted"/>
<dbReference type="PANTHER" id="PTHR11051:SF8">
    <property type="entry name" value="PROTEIN-GLUCOSYLGALACTOSYLHYDROXYLYSINE GLUCOSIDASE"/>
    <property type="match status" value="1"/>
</dbReference>
<keyword evidence="5" id="KW-1185">Reference proteome</keyword>
<evidence type="ECO:0000313" key="4">
    <source>
        <dbReference type="EMBL" id="RRK10503.1"/>
    </source>
</evidence>
<dbReference type="Pfam" id="PF03633">
    <property type="entry name" value="Glyco_hydro_65C"/>
    <property type="match status" value="1"/>
</dbReference>
<name>A0A3R8KLI4_9LACO</name>
<dbReference type="SUPFAM" id="SSF48208">
    <property type="entry name" value="Six-hairpin glycosidases"/>
    <property type="match status" value="1"/>
</dbReference>
<dbReference type="InterPro" id="IPR005194">
    <property type="entry name" value="Glyco_hydro_65_C"/>
</dbReference>
<dbReference type="InterPro" id="IPR005195">
    <property type="entry name" value="Glyco_hydro_65_M"/>
</dbReference>
<dbReference type="GO" id="GO:0016757">
    <property type="term" value="F:glycosyltransferase activity"/>
    <property type="evidence" value="ECO:0007669"/>
    <property type="project" value="UniProtKB-ARBA"/>
</dbReference>
<reference evidence="4 5" key="1">
    <citation type="submission" date="2018-08" db="EMBL/GenBank/DDBJ databases">
        <title>Genome Lactobacillus garii FI11369.</title>
        <authorList>
            <person name="Diaz M."/>
            <person name="Narbad A."/>
        </authorList>
    </citation>
    <scope>NUCLEOTIDE SEQUENCE [LARGE SCALE GENOMIC DNA]</scope>
    <source>
        <strain evidence="4 5">FI11369</strain>
    </source>
</reference>
<dbReference type="SUPFAM" id="SSF74650">
    <property type="entry name" value="Galactose mutarotase-like"/>
    <property type="match status" value="1"/>
</dbReference>
<dbReference type="OrthoDB" id="9758855at2"/>
<feature type="domain" description="Glycoside hydrolase family 65 central catalytic" evidence="1">
    <location>
        <begin position="427"/>
        <end position="825"/>
    </location>
</feature>
<evidence type="ECO:0000259" key="3">
    <source>
        <dbReference type="Pfam" id="PF03636"/>
    </source>
</evidence>
<evidence type="ECO:0000259" key="1">
    <source>
        <dbReference type="Pfam" id="PF03632"/>
    </source>
</evidence>
<dbReference type="RefSeq" id="WP_125072215.1">
    <property type="nucleotide sequence ID" value="NZ_QWZQ01000019.1"/>
</dbReference>